<dbReference type="InterPro" id="IPR057326">
    <property type="entry name" value="KR_dom"/>
</dbReference>
<dbReference type="SMART" id="SM00822">
    <property type="entry name" value="PKS_KR"/>
    <property type="match status" value="1"/>
</dbReference>
<dbReference type="InterPro" id="IPR036291">
    <property type="entry name" value="NAD(P)-bd_dom_sf"/>
</dbReference>
<comment type="similarity">
    <text evidence="1">Belongs to the short-chain dehydrogenases/reductases (SDR) family.</text>
</comment>
<evidence type="ECO:0000313" key="3">
    <source>
        <dbReference type="EnsemblPlants" id="ONIVA08G22640.2"/>
    </source>
</evidence>
<reference evidence="3" key="2">
    <citation type="submission" date="2018-04" db="EMBL/GenBank/DDBJ databases">
        <title>OnivRS2 (Oryza nivara Reference Sequence Version 2).</title>
        <authorList>
            <person name="Zhang J."/>
            <person name="Kudrna D."/>
            <person name="Lee S."/>
            <person name="Talag J."/>
            <person name="Rajasekar S."/>
            <person name="Welchert J."/>
            <person name="Hsing Y.-I."/>
            <person name="Wing R.A."/>
        </authorList>
    </citation>
    <scope>NUCLEOTIDE SEQUENCE [LARGE SCALE GENOMIC DNA]</scope>
    <source>
        <strain evidence="3">SL10</strain>
    </source>
</reference>
<dbReference type="eggNOG" id="KOG0725">
    <property type="taxonomic scope" value="Eukaryota"/>
</dbReference>
<reference evidence="3" key="1">
    <citation type="submission" date="2015-04" db="UniProtKB">
        <authorList>
            <consortium name="EnsemblPlants"/>
        </authorList>
    </citation>
    <scope>IDENTIFICATION</scope>
    <source>
        <strain evidence="3">SL10</strain>
    </source>
</reference>
<evidence type="ECO:0000256" key="1">
    <source>
        <dbReference type="RuleBase" id="RU000363"/>
    </source>
</evidence>
<dbReference type="HOGENOM" id="CLU_010194_1_1_1"/>
<dbReference type="PRINTS" id="PR00081">
    <property type="entry name" value="GDHRDH"/>
</dbReference>
<sequence>MASSSRPEEAAAAAPPWSRLEGRVVLVTGASSGLGREFCLDLARAGCLVVAAARRADRLRSLCDEINASAPRASAAAAAVELDVASGGPALEAAVQSAWDAFGRIDVLINNAGLRGGVHSPLDWPEDEWETLIKTNLTGSWLVAKHVCRRMRDAKLKGSVINISSVSGLNRGHLPGSTGYAASKSAMHYATKLMALELGAYGIRVNSIAPGIFKSEITAPLLQKKWLSTVVSKIVPLKTHGTTDPALTSLVRFLIHETSSYVTGNIFIVDSGATLPGYRVKFKITVSTYVIIFKI</sequence>
<dbReference type="Gramene" id="ONIVA08G22640.2">
    <property type="protein sequence ID" value="ONIVA08G22640.2"/>
    <property type="gene ID" value="ONIVA08G22640"/>
</dbReference>
<keyword evidence="4" id="KW-1185">Reference proteome</keyword>
<dbReference type="Gene3D" id="3.40.50.720">
    <property type="entry name" value="NAD(P)-binding Rossmann-like Domain"/>
    <property type="match status" value="1"/>
</dbReference>
<dbReference type="EnsemblPlants" id="ONIVA08G22640.2">
    <property type="protein sequence ID" value="ONIVA08G22640.2"/>
    <property type="gene ID" value="ONIVA08G22640"/>
</dbReference>
<evidence type="ECO:0000259" key="2">
    <source>
        <dbReference type="SMART" id="SM00822"/>
    </source>
</evidence>
<dbReference type="STRING" id="4536.A0A0E0IEB3"/>
<evidence type="ECO:0000313" key="4">
    <source>
        <dbReference type="Proteomes" id="UP000006591"/>
    </source>
</evidence>
<dbReference type="SUPFAM" id="SSF51735">
    <property type="entry name" value="NAD(P)-binding Rossmann-fold domains"/>
    <property type="match status" value="1"/>
</dbReference>
<dbReference type="OMA" id="FPQWGAY"/>
<dbReference type="AlphaFoldDB" id="A0A0E0IEB3"/>
<dbReference type="Proteomes" id="UP000006591">
    <property type="component" value="Chromosome 8"/>
</dbReference>
<dbReference type="PANTHER" id="PTHR44375:SF2">
    <property type="entry name" value="BETA-KETOACYL-ACP REDUCTASE-LIKE PROTEIN-RELATED"/>
    <property type="match status" value="1"/>
</dbReference>
<dbReference type="FunFam" id="3.40.50.720:FF:000084">
    <property type="entry name" value="Short-chain dehydrogenase reductase"/>
    <property type="match status" value="1"/>
</dbReference>
<feature type="domain" description="Ketoreductase" evidence="2">
    <location>
        <begin position="23"/>
        <end position="211"/>
    </location>
</feature>
<dbReference type="Pfam" id="PF00106">
    <property type="entry name" value="adh_short"/>
    <property type="match status" value="1"/>
</dbReference>
<proteinExistence type="inferred from homology"/>
<protein>
    <recommendedName>
        <fullName evidence="2">Ketoreductase domain-containing protein</fullName>
    </recommendedName>
</protein>
<organism evidence="3">
    <name type="scientific">Oryza nivara</name>
    <name type="common">Indian wild rice</name>
    <name type="synonym">Oryza sativa f. spontanea</name>
    <dbReference type="NCBI Taxonomy" id="4536"/>
    <lineage>
        <taxon>Eukaryota</taxon>
        <taxon>Viridiplantae</taxon>
        <taxon>Streptophyta</taxon>
        <taxon>Embryophyta</taxon>
        <taxon>Tracheophyta</taxon>
        <taxon>Spermatophyta</taxon>
        <taxon>Magnoliopsida</taxon>
        <taxon>Liliopsida</taxon>
        <taxon>Poales</taxon>
        <taxon>Poaceae</taxon>
        <taxon>BOP clade</taxon>
        <taxon>Oryzoideae</taxon>
        <taxon>Oryzeae</taxon>
        <taxon>Oryzinae</taxon>
        <taxon>Oryza</taxon>
    </lineage>
</organism>
<accession>A0A0E0IEB3</accession>
<dbReference type="PANTHER" id="PTHR44375">
    <property type="entry name" value="BETA-KETOACYL-ACP REDUCTASE-LIKE PROTEIN-RELATED"/>
    <property type="match status" value="1"/>
</dbReference>
<name>A0A0E0IEB3_ORYNI</name>
<dbReference type="InterPro" id="IPR002347">
    <property type="entry name" value="SDR_fam"/>
</dbReference>
<dbReference type="PRINTS" id="PR00080">
    <property type="entry name" value="SDRFAMILY"/>
</dbReference>